<proteinExistence type="inferred from homology"/>
<evidence type="ECO:0000256" key="4">
    <source>
        <dbReference type="ARBA" id="ARBA00023163"/>
    </source>
</evidence>
<dbReference type="PANTHER" id="PTHR30346">
    <property type="entry name" value="TRANSCRIPTIONAL DUAL REGULATOR HCAR-RELATED"/>
    <property type="match status" value="1"/>
</dbReference>
<dbReference type="Proteomes" id="UP000295496">
    <property type="component" value="Unassembled WGS sequence"/>
</dbReference>
<keyword evidence="2" id="KW-0805">Transcription regulation</keyword>
<comment type="similarity">
    <text evidence="1">Belongs to the LysR transcriptional regulatory family.</text>
</comment>
<dbReference type="InterPro" id="IPR036388">
    <property type="entry name" value="WH-like_DNA-bd_sf"/>
</dbReference>
<dbReference type="Gene3D" id="3.40.190.10">
    <property type="entry name" value="Periplasmic binding protein-like II"/>
    <property type="match status" value="2"/>
</dbReference>
<dbReference type="PRINTS" id="PR00039">
    <property type="entry name" value="HTHLYSR"/>
</dbReference>
<dbReference type="InterPro" id="IPR036390">
    <property type="entry name" value="WH_DNA-bd_sf"/>
</dbReference>
<dbReference type="Pfam" id="PF00126">
    <property type="entry name" value="HTH_1"/>
    <property type="match status" value="1"/>
</dbReference>
<evidence type="ECO:0000256" key="1">
    <source>
        <dbReference type="ARBA" id="ARBA00009437"/>
    </source>
</evidence>
<dbReference type="Gene3D" id="1.10.10.10">
    <property type="entry name" value="Winged helix-like DNA-binding domain superfamily/Winged helix DNA-binding domain"/>
    <property type="match status" value="1"/>
</dbReference>
<reference evidence="6 7" key="1">
    <citation type="submission" date="2019-03" db="EMBL/GenBank/DDBJ databases">
        <title>Genomic Encyclopedia of Type Strains, Phase IV (KMG-IV): sequencing the most valuable type-strain genomes for metagenomic binning, comparative biology and taxonomic classification.</title>
        <authorList>
            <person name="Goeker M."/>
        </authorList>
    </citation>
    <scope>NUCLEOTIDE SEQUENCE [LARGE SCALE GENOMIC DNA]</scope>
    <source>
        <strain evidence="6 7">DSM 10053</strain>
    </source>
</reference>
<comment type="caution">
    <text evidence="6">The sequence shown here is derived from an EMBL/GenBank/DDBJ whole genome shotgun (WGS) entry which is preliminary data.</text>
</comment>
<dbReference type="PANTHER" id="PTHR30346:SF0">
    <property type="entry name" value="HCA OPERON TRANSCRIPTIONAL ACTIVATOR HCAR"/>
    <property type="match status" value="1"/>
</dbReference>
<dbReference type="PROSITE" id="PS50931">
    <property type="entry name" value="HTH_LYSR"/>
    <property type="match status" value="1"/>
</dbReference>
<sequence>MKIQLLKEYIMLAETLNFTKTAQALNLTQPVLSRHIQRLEDFFGDELFFRDTHNVKLTTTGILVFSEAKKILKQFENSVSTIHNFTGKAKQKLSIGYLGEAFSHLLVKTIDEFREKYHSVNIDYRDGELDEIINFIHSNEYDVGLILRPNIIDKFDSFNTLPLQTDQLCAIVNKAHPLAGRQSISLKEVAQYPIIREDPKEVSYAEMCSTNYFIKNNIDFTLYKEYPNFRTCLFNIELNKQAVFLLPQHRLHLVTENTVGIEIEGNCYYILELIWNKNNANPNLKKFIQVLKNNILSEK</sequence>
<gene>
    <name evidence="6" type="ORF">EV692_1992</name>
</gene>
<organism evidence="6 7">
    <name type="scientific">Lonepinella koalarum</name>
    <dbReference type="NCBI Taxonomy" id="53417"/>
    <lineage>
        <taxon>Bacteria</taxon>
        <taxon>Pseudomonadati</taxon>
        <taxon>Pseudomonadota</taxon>
        <taxon>Gammaproteobacteria</taxon>
        <taxon>Pasteurellales</taxon>
        <taxon>Pasteurellaceae</taxon>
        <taxon>Lonepinella</taxon>
    </lineage>
</organism>
<dbReference type="GO" id="GO:0003700">
    <property type="term" value="F:DNA-binding transcription factor activity"/>
    <property type="evidence" value="ECO:0007669"/>
    <property type="project" value="InterPro"/>
</dbReference>
<dbReference type="InterPro" id="IPR005119">
    <property type="entry name" value="LysR_subst-bd"/>
</dbReference>
<dbReference type="RefSeq" id="WP_132302574.1">
    <property type="nucleotide sequence ID" value="NZ_CP170642.1"/>
</dbReference>
<dbReference type="SUPFAM" id="SSF46785">
    <property type="entry name" value="Winged helix' DNA-binding domain"/>
    <property type="match status" value="1"/>
</dbReference>
<evidence type="ECO:0000259" key="5">
    <source>
        <dbReference type="PROSITE" id="PS50931"/>
    </source>
</evidence>
<dbReference type="SUPFAM" id="SSF53850">
    <property type="entry name" value="Periplasmic binding protein-like II"/>
    <property type="match status" value="1"/>
</dbReference>
<dbReference type="CDD" id="cd05466">
    <property type="entry name" value="PBP2_LTTR_substrate"/>
    <property type="match status" value="1"/>
</dbReference>
<feature type="domain" description="HTH lysR-type" evidence="5">
    <location>
        <begin position="1"/>
        <end position="58"/>
    </location>
</feature>
<protein>
    <submittedName>
        <fullName evidence="6">DNA-binding transcriptional LysR family regulator</fullName>
    </submittedName>
</protein>
<dbReference type="InterPro" id="IPR000847">
    <property type="entry name" value="LysR_HTH_N"/>
</dbReference>
<dbReference type="GO" id="GO:0003677">
    <property type="term" value="F:DNA binding"/>
    <property type="evidence" value="ECO:0007669"/>
    <property type="project" value="UniProtKB-KW"/>
</dbReference>
<keyword evidence="4" id="KW-0804">Transcription</keyword>
<evidence type="ECO:0000256" key="3">
    <source>
        <dbReference type="ARBA" id="ARBA00023125"/>
    </source>
</evidence>
<keyword evidence="3 6" id="KW-0238">DNA-binding</keyword>
<name>A0A4R1KR98_9PAST</name>
<dbReference type="GO" id="GO:0032993">
    <property type="term" value="C:protein-DNA complex"/>
    <property type="evidence" value="ECO:0007669"/>
    <property type="project" value="TreeGrafter"/>
</dbReference>
<evidence type="ECO:0000313" key="6">
    <source>
        <dbReference type="EMBL" id="TCK67087.1"/>
    </source>
</evidence>
<dbReference type="OrthoDB" id="8437302at2"/>
<dbReference type="AlphaFoldDB" id="A0A4R1KR98"/>
<accession>A0A4R1KR98</accession>
<dbReference type="Pfam" id="PF03466">
    <property type="entry name" value="LysR_substrate"/>
    <property type="match status" value="1"/>
</dbReference>
<evidence type="ECO:0000313" key="7">
    <source>
        <dbReference type="Proteomes" id="UP000295496"/>
    </source>
</evidence>
<keyword evidence="7" id="KW-1185">Reference proteome</keyword>
<evidence type="ECO:0000256" key="2">
    <source>
        <dbReference type="ARBA" id="ARBA00023015"/>
    </source>
</evidence>
<dbReference type="EMBL" id="SMGJ01000007">
    <property type="protein sequence ID" value="TCK67087.1"/>
    <property type="molecule type" value="Genomic_DNA"/>
</dbReference>